<evidence type="ECO:0000256" key="4">
    <source>
        <dbReference type="ARBA" id="ARBA00022723"/>
    </source>
</evidence>
<dbReference type="NCBIfam" id="NF041608">
    <property type="entry name" value="methylcob_mtaseMtbA"/>
    <property type="match status" value="1"/>
</dbReference>
<dbReference type="InterPro" id="IPR006360">
    <property type="entry name" value="Mtase_MtaA_CmuA"/>
</dbReference>
<evidence type="ECO:0000259" key="7">
    <source>
        <dbReference type="Pfam" id="PF01208"/>
    </source>
</evidence>
<gene>
    <name evidence="8" type="ORF">BHR79_02125</name>
    <name evidence="9" type="ORF">EFE40_00660</name>
    <name evidence="10" type="ORF">SAMN04515625_0250</name>
</gene>
<dbReference type="Proteomes" id="UP000198669">
    <property type="component" value="Unassembled WGS sequence"/>
</dbReference>
<keyword evidence="3 8" id="KW-0808">Transferase</keyword>
<dbReference type="InterPro" id="IPR038071">
    <property type="entry name" value="UROD/MetE-like_sf"/>
</dbReference>
<evidence type="ECO:0000313" key="9">
    <source>
        <dbReference type="EMBL" id="RNI10728.1"/>
    </source>
</evidence>
<organism evidence="8 11">
    <name type="scientific">Methanohalophilus halophilus</name>
    <dbReference type="NCBI Taxonomy" id="2177"/>
    <lineage>
        <taxon>Archaea</taxon>
        <taxon>Methanobacteriati</taxon>
        <taxon>Methanobacteriota</taxon>
        <taxon>Stenosarchaea group</taxon>
        <taxon>Methanomicrobia</taxon>
        <taxon>Methanosarcinales</taxon>
        <taxon>Methanosarcinaceae</taxon>
        <taxon>Methanohalophilus</taxon>
    </lineage>
</organism>
<evidence type="ECO:0000313" key="13">
    <source>
        <dbReference type="Proteomes" id="UP000267921"/>
    </source>
</evidence>
<dbReference type="EMBL" id="CP017921">
    <property type="protein sequence ID" value="APH38401.1"/>
    <property type="molecule type" value="Genomic_DNA"/>
</dbReference>
<evidence type="ECO:0000256" key="5">
    <source>
        <dbReference type="ARBA" id="ARBA00022833"/>
    </source>
</evidence>
<evidence type="ECO:0000256" key="2">
    <source>
        <dbReference type="ARBA" id="ARBA00022603"/>
    </source>
</evidence>
<dbReference type="EC" id="2.1.1.-" evidence="9"/>
<evidence type="ECO:0000256" key="3">
    <source>
        <dbReference type="ARBA" id="ARBA00022679"/>
    </source>
</evidence>
<dbReference type="SUPFAM" id="SSF51726">
    <property type="entry name" value="UROD/MetE-like"/>
    <property type="match status" value="1"/>
</dbReference>
<keyword evidence="4" id="KW-0479">Metal-binding</keyword>
<dbReference type="GO" id="GO:0046872">
    <property type="term" value="F:metal ion binding"/>
    <property type="evidence" value="ECO:0007669"/>
    <property type="project" value="UniProtKB-KW"/>
</dbReference>
<dbReference type="NCBIfam" id="TIGR01463">
    <property type="entry name" value="mtaA_cmuA"/>
    <property type="match status" value="1"/>
</dbReference>
<dbReference type="Pfam" id="PF01208">
    <property type="entry name" value="URO-D"/>
    <property type="match status" value="1"/>
</dbReference>
<dbReference type="GO" id="GO:0006730">
    <property type="term" value="P:one-carbon metabolic process"/>
    <property type="evidence" value="ECO:0007669"/>
    <property type="project" value="InterPro"/>
</dbReference>
<dbReference type="NCBIfam" id="NF004889">
    <property type="entry name" value="PRK06252.1"/>
    <property type="match status" value="1"/>
</dbReference>
<dbReference type="Proteomes" id="UP000186879">
    <property type="component" value="Chromosome"/>
</dbReference>
<dbReference type="Proteomes" id="UP000267921">
    <property type="component" value="Unassembled WGS sequence"/>
</dbReference>
<evidence type="ECO:0000313" key="10">
    <source>
        <dbReference type="EMBL" id="SDW05863.1"/>
    </source>
</evidence>
<keyword evidence="6" id="KW-0484">Methanogenesis</keyword>
<protein>
    <submittedName>
        <fullName evidence="10">Methylamine-specific methylcobalamin:coenzyme M methyltransferase</fullName>
    </submittedName>
    <submittedName>
        <fullName evidence="8">Methylcobamide--CoM methyltransferase</fullName>
    </submittedName>
    <submittedName>
        <fullName evidence="9">MtaA/CmuA family methyltransferase</fullName>
        <ecNumber evidence="9">2.1.1.-</ecNumber>
    </submittedName>
</protein>
<name>A0A1L3Q0T2_9EURY</name>
<evidence type="ECO:0000256" key="6">
    <source>
        <dbReference type="ARBA" id="ARBA00022994"/>
    </source>
</evidence>
<dbReference type="InterPro" id="IPR000257">
    <property type="entry name" value="Uroporphyrinogen_deCOase"/>
</dbReference>
<dbReference type="GeneID" id="30582517"/>
<dbReference type="InterPro" id="IPR048096">
    <property type="entry name" value="Methylcob_mtaseMtbA"/>
</dbReference>
<dbReference type="GO" id="GO:0032259">
    <property type="term" value="P:methylation"/>
    <property type="evidence" value="ECO:0007669"/>
    <property type="project" value="UniProtKB-KW"/>
</dbReference>
<dbReference type="CDD" id="cd03307">
    <property type="entry name" value="Mta_CmuA_like"/>
    <property type="match status" value="1"/>
</dbReference>
<dbReference type="OrthoDB" id="124836at2157"/>
<dbReference type="KEGG" id="mhaz:BHR79_02125"/>
<sequence length="342" mass="37254">MVEYTPKERLARVFAGEKVDRMPAICATQTGTVEQMDAVDAYWPEAHEDPVKMAALAEAGHTVVGFEAVRVPFDITAEAEFFGCGIKPSTKEQQPSVISHVVSKIEDVEQFEGYNVEDGRIGNVCKAVKILSDKYGDELPIIGSMIGPFSLAQHLNGDSWFMNIMTDQEFGLKLMEFTTEFCTQYALKQVENGADTFAIIDPTASYQLIGADFYKTFVVPFHQKIVEALHEKGVPSILHICGDTTNGLAIMETCGVDAISVDQNVDPAAAVENVDKALILGNLDPVSVLWNQGEDNVEGVKEEAKNVLDAGVQLLAPGCGIVSKTPTQNLQAMIEAAKNWTY</sequence>
<accession>A0A1L3Q0T2</accession>
<dbReference type="EMBL" id="FNMU01000001">
    <property type="protein sequence ID" value="SDW05863.1"/>
    <property type="molecule type" value="Genomic_DNA"/>
</dbReference>
<reference evidence="10 12" key="2">
    <citation type="submission" date="2016-10" db="EMBL/GenBank/DDBJ databases">
        <authorList>
            <person name="de Groot N.N."/>
        </authorList>
    </citation>
    <scope>NUCLEOTIDE SEQUENCE [LARGE SCALE GENOMIC DNA]</scope>
    <source>
        <strain evidence="10 12">Z-7982</strain>
    </source>
</reference>
<dbReference type="InterPro" id="IPR052024">
    <property type="entry name" value="Methanogen_methyltrans"/>
</dbReference>
<feature type="domain" description="Uroporphyrinogen decarboxylase (URO-D)" evidence="7">
    <location>
        <begin position="5"/>
        <end position="340"/>
    </location>
</feature>
<keyword evidence="11" id="KW-1185">Reference proteome</keyword>
<proteinExistence type="predicted"/>
<dbReference type="GO" id="GO:2001129">
    <property type="term" value="P:methane biosynthetic process from dimethylamine"/>
    <property type="evidence" value="ECO:0007669"/>
    <property type="project" value="InterPro"/>
</dbReference>
<dbReference type="PANTHER" id="PTHR47099:SF1">
    <property type="entry name" value="METHYLCOBAMIDE:COM METHYLTRANSFERASE MTBA"/>
    <property type="match status" value="1"/>
</dbReference>
<dbReference type="GO" id="GO:0004853">
    <property type="term" value="F:uroporphyrinogen decarboxylase activity"/>
    <property type="evidence" value="ECO:0007669"/>
    <property type="project" value="InterPro"/>
</dbReference>
<evidence type="ECO:0000313" key="11">
    <source>
        <dbReference type="Proteomes" id="UP000186879"/>
    </source>
</evidence>
<dbReference type="PANTHER" id="PTHR47099">
    <property type="entry name" value="METHYLCOBAMIDE:COM METHYLTRANSFERASE MTBA"/>
    <property type="match status" value="1"/>
</dbReference>
<dbReference type="STRING" id="2177.BHR79_02125"/>
<dbReference type="AlphaFoldDB" id="A0A1L3Q0T2"/>
<keyword evidence="5" id="KW-0862">Zinc</keyword>
<reference evidence="8 11" key="1">
    <citation type="submission" date="2016-10" db="EMBL/GenBank/DDBJ databases">
        <title>Methanohalophilus halophilus.</title>
        <authorList>
            <person name="L'haridon S."/>
        </authorList>
    </citation>
    <scope>NUCLEOTIDE SEQUENCE [LARGE SCALE GENOMIC DNA]</scope>
    <source>
        <strain evidence="8 11">Z-7982</strain>
    </source>
</reference>
<dbReference type="RefSeq" id="WP_072560761.1">
    <property type="nucleotide sequence ID" value="NZ_CP017921.1"/>
</dbReference>
<evidence type="ECO:0000313" key="12">
    <source>
        <dbReference type="Proteomes" id="UP000198669"/>
    </source>
</evidence>
<keyword evidence="2 8" id="KW-0489">Methyltransferase</keyword>
<dbReference type="GO" id="GO:0043791">
    <property type="term" value="F:dimethylamine methyltransferase activity"/>
    <property type="evidence" value="ECO:0007669"/>
    <property type="project" value="InterPro"/>
</dbReference>
<reference evidence="9 13" key="3">
    <citation type="submission" date="2018-10" db="EMBL/GenBank/DDBJ databases">
        <title>Cultivation of a novel Methanohalophilus strain from Kebrit Deep of the Red Sea and a genomic comparison of members of the genus Methanohalophilus.</title>
        <authorList>
            <person name="Guan Y."/>
            <person name="Ngugi D.K."/>
            <person name="Stingl U."/>
        </authorList>
    </citation>
    <scope>NUCLEOTIDE SEQUENCE [LARGE SCALE GENOMIC DNA]</scope>
    <source>
        <strain evidence="9 13">DSM 3094</strain>
    </source>
</reference>
<dbReference type="GO" id="GO:0006779">
    <property type="term" value="P:porphyrin-containing compound biosynthetic process"/>
    <property type="evidence" value="ECO:0007669"/>
    <property type="project" value="InterPro"/>
</dbReference>
<dbReference type="EMBL" id="RJJG01000001">
    <property type="protein sequence ID" value="RNI10728.1"/>
    <property type="molecule type" value="Genomic_DNA"/>
</dbReference>
<evidence type="ECO:0000313" key="8">
    <source>
        <dbReference type="EMBL" id="APH38401.1"/>
    </source>
</evidence>
<evidence type="ECO:0000256" key="1">
    <source>
        <dbReference type="ARBA" id="ARBA00001947"/>
    </source>
</evidence>
<comment type="cofactor">
    <cofactor evidence="1">
        <name>Zn(2+)</name>
        <dbReference type="ChEBI" id="CHEBI:29105"/>
    </cofactor>
</comment>
<dbReference type="Gene3D" id="3.20.20.210">
    <property type="match status" value="1"/>
</dbReference>